<reference evidence="1" key="1">
    <citation type="submission" date="2021-02" db="EMBL/GenBank/DDBJ databases">
        <authorList>
            <person name="Nowell W R."/>
        </authorList>
    </citation>
    <scope>NUCLEOTIDE SEQUENCE</scope>
</reference>
<dbReference type="Proteomes" id="UP000676336">
    <property type="component" value="Unassembled WGS sequence"/>
</dbReference>
<name>A0A8S3DHZ6_9BILA</name>
<protein>
    <submittedName>
        <fullName evidence="1">Uncharacterized protein</fullName>
    </submittedName>
</protein>
<evidence type="ECO:0000313" key="2">
    <source>
        <dbReference type="Proteomes" id="UP000676336"/>
    </source>
</evidence>
<gene>
    <name evidence="1" type="ORF">SMN809_LOCUS57631</name>
</gene>
<accession>A0A8S3DHZ6</accession>
<dbReference type="AlphaFoldDB" id="A0A8S3DHZ6"/>
<proteinExistence type="predicted"/>
<feature type="non-terminal residue" evidence="1">
    <location>
        <position position="1"/>
    </location>
</feature>
<organism evidence="1 2">
    <name type="scientific">Rotaria magnacalcarata</name>
    <dbReference type="NCBI Taxonomy" id="392030"/>
    <lineage>
        <taxon>Eukaryota</taxon>
        <taxon>Metazoa</taxon>
        <taxon>Spiralia</taxon>
        <taxon>Gnathifera</taxon>
        <taxon>Rotifera</taxon>
        <taxon>Eurotatoria</taxon>
        <taxon>Bdelloidea</taxon>
        <taxon>Philodinida</taxon>
        <taxon>Philodinidae</taxon>
        <taxon>Rotaria</taxon>
    </lineage>
</organism>
<feature type="non-terminal residue" evidence="1">
    <location>
        <position position="60"/>
    </location>
</feature>
<sequence>VTIYASSGSKAHGVIAEVTLYPVTPFSTREIVHQISDNVFLGNQQGVLKYTSAGERSANL</sequence>
<dbReference type="EMBL" id="CAJOBI010212229">
    <property type="protein sequence ID" value="CAF5020809.1"/>
    <property type="molecule type" value="Genomic_DNA"/>
</dbReference>
<evidence type="ECO:0000313" key="1">
    <source>
        <dbReference type="EMBL" id="CAF5020809.1"/>
    </source>
</evidence>
<comment type="caution">
    <text evidence="1">The sequence shown here is derived from an EMBL/GenBank/DDBJ whole genome shotgun (WGS) entry which is preliminary data.</text>
</comment>